<dbReference type="RefSeq" id="WP_145892215.1">
    <property type="nucleotide sequence ID" value="NZ_VOBQ01000004.1"/>
</dbReference>
<feature type="compositionally biased region" description="Polar residues" evidence="1">
    <location>
        <begin position="1"/>
        <end position="10"/>
    </location>
</feature>
<proteinExistence type="predicted"/>
<sequence>MQTPHANPVSSERAAGGSLEASDDFADAGGSPRYCPTGLLASFALLMAGHGRCVNTAMMLGDREYAMWQLACARAMDDAELGALAARLFGYFDDPQHSAMPVLGTA</sequence>
<feature type="region of interest" description="Disordered" evidence="1">
    <location>
        <begin position="1"/>
        <end position="24"/>
    </location>
</feature>
<evidence type="ECO:0000313" key="2">
    <source>
        <dbReference type="EMBL" id="TWO72392.1"/>
    </source>
</evidence>
<dbReference type="AlphaFoldDB" id="A0A562ZUW9"/>
<dbReference type="OrthoDB" id="8908742at2"/>
<evidence type="ECO:0000256" key="1">
    <source>
        <dbReference type="SAM" id="MobiDB-lite"/>
    </source>
</evidence>
<gene>
    <name evidence="2" type="ORF">FN976_06735</name>
</gene>
<dbReference type="Proteomes" id="UP000318199">
    <property type="component" value="Unassembled WGS sequence"/>
</dbReference>
<reference evidence="2 3" key="1">
    <citation type="submission" date="2019-07" db="EMBL/GenBank/DDBJ databases">
        <title>Caenimonas sedimenti sp. nov., isolated from activated sludge.</title>
        <authorList>
            <person name="Xu J."/>
        </authorList>
    </citation>
    <scope>NUCLEOTIDE SEQUENCE [LARGE SCALE GENOMIC DNA]</scope>
    <source>
        <strain evidence="2 3">HX-9-20</strain>
    </source>
</reference>
<keyword evidence="3" id="KW-1185">Reference proteome</keyword>
<protein>
    <submittedName>
        <fullName evidence="2">Uncharacterized protein</fullName>
    </submittedName>
</protein>
<evidence type="ECO:0000313" key="3">
    <source>
        <dbReference type="Proteomes" id="UP000318199"/>
    </source>
</evidence>
<comment type="caution">
    <text evidence="2">The sequence shown here is derived from an EMBL/GenBank/DDBJ whole genome shotgun (WGS) entry which is preliminary data.</text>
</comment>
<organism evidence="2 3">
    <name type="scientific">Caenimonas sedimenti</name>
    <dbReference type="NCBI Taxonomy" id="2596921"/>
    <lineage>
        <taxon>Bacteria</taxon>
        <taxon>Pseudomonadati</taxon>
        <taxon>Pseudomonadota</taxon>
        <taxon>Betaproteobacteria</taxon>
        <taxon>Burkholderiales</taxon>
        <taxon>Comamonadaceae</taxon>
        <taxon>Caenimonas</taxon>
    </lineage>
</organism>
<dbReference type="EMBL" id="VOBQ01000004">
    <property type="protein sequence ID" value="TWO72392.1"/>
    <property type="molecule type" value="Genomic_DNA"/>
</dbReference>
<name>A0A562ZUW9_9BURK</name>
<accession>A0A562ZUW9</accession>